<comment type="subcellular location">
    <subcellularLocation>
        <location evidence="4">Cytoplasm</location>
    </subcellularLocation>
</comment>
<dbReference type="InterPro" id="IPR033464">
    <property type="entry name" value="CSN8_PSD8_EIF3K"/>
</dbReference>
<dbReference type="SUPFAM" id="SSF46785">
    <property type="entry name" value="Winged helix' DNA-binding domain"/>
    <property type="match status" value="1"/>
</dbReference>
<dbReference type="Gene3D" id="1.25.40.250">
    <property type="entry name" value="ARM repeat, domain 1"/>
    <property type="match status" value="1"/>
</dbReference>
<dbReference type="AlphaFoldDB" id="A8PZL8"/>
<dbReference type="EMBL" id="AAYY01000006">
    <property type="protein sequence ID" value="EDP43717.1"/>
    <property type="molecule type" value="Genomic_DNA"/>
</dbReference>
<dbReference type="OrthoDB" id="337745at2759"/>
<dbReference type="PROSITE" id="PS50250">
    <property type="entry name" value="PCI"/>
    <property type="match status" value="1"/>
</dbReference>
<dbReference type="GO" id="GO:0006446">
    <property type="term" value="P:regulation of translational initiation"/>
    <property type="evidence" value="ECO:0007669"/>
    <property type="project" value="InterPro"/>
</dbReference>
<keyword evidence="3 4" id="KW-0648">Protein biosynthesis</keyword>
<dbReference type="GO" id="GO:0001732">
    <property type="term" value="P:formation of cytoplasmic translation initiation complex"/>
    <property type="evidence" value="ECO:0007669"/>
    <property type="project" value="UniProtKB-UniRule"/>
</dbReference>
<dbReference type="PANTHER" id="PTHR13022:SF0">
    <property type="entry name" value="EUKARYOTIC TRANSLATION INITIATION FACTOR 3 SUBUNIT K"/>
    <property type="match status" value="1"/>
</dbReference>
<feature type="domain" description="PCI" evidence="5">
    <location>
        <begin position="26"/>
        <end position="211"/>
    </location>
</feature>
<dbReference type="GeneID" id="5855238"/>
<dbReference type="InterPro" id="IPR009374">
    <property type="entry name" value="eIF3k"/>
</dbReference>
<dbReference type="InterPro" id="IPR016024">
    <property type="entry name" value="ARM-type_fold"/>
</dbReference>
<dbReference type="HAMAP" id="MF_03010">
    <property type="entry name" value="eIF3k"/>
    <property type="match status" value="1"/>
</dbReference>
<evidence type="ECO:0000256" key="2">
    <source>
        <dbReference type="ARBA" id="ARBA00022540"/>
    </source>
</evidence>
<evidence type="ECO:0000313" key="7">
    <source>
        <dbReference type="Proteomes" id="UP000008837"/>
    </source>
</evidence>
<dbReference type="KEGG" id="mgl:MGL_1930"/>
<keyword evidence="1 4" id="KW-0963">Cytoplasm</keyword>
<dbReference type="InParanoid" id="A8PZL8"/>
<organism evidence="6 7">
    <name type="scientific">Malassezia globosa (strain ATCC MYA-4612 / CBS 7966)</name>
    <name type="common">Dandruff-associated fungus</name>
    <dbReference type="NCBI Taxonomy" id="425265"/>
    <lineage>
        <taxon>Eukaryota</taxon>
        <taxon>Fungi</taxon>
        <taxon>Dikarya</taxon>
        <taxon>Basidiomycota</taxon>
        <taxon>Ustilaginomycotina</taxon>
        <taxon>Malasseziomycetes</taxon>
        <taxon>Malasseziales</taxon>
        <taxon>Malasseziaceae</taxon>
        <taxon>Malassezia</taxon>
    </lineage>
</organism>
<comment type="similarity">
    <text evidence="4">Belongs to the eIF-3 subunit K family.</text>
</comment>
<dbReference type="GO" id="GO:0043022">
    <property type="term" value="F:ribosome binding"/>
    <property type="evidence" value="ECO:0007669"/>
    <property type="project" value="InterPro"/>
</dbReference>
<dbReference type="InterPro" id="IPR036390">
    <property type="entry name" value="WH_DNA-bd_sf"/>
</dbReference>
<comment type="function">
    <text evidence="4">Component of the eukaryotic translation initiation factor 3 (eIF-3) complex, which is involved in protein synthesis of a specialized repertoire of mRNAs and, together with other initiation factors, stimulates binding of mRNA and methionyl-tRNAi to the 40S ribosome. The eIF-3 complex specifically targets and initiates translation of a subset of mRNAs involved in cell proliferation.</text>
</comment>
<dbReference type="OMA" id="GDDLCAD"/>
<dbReference type="InterPro" id="IPR000717">
    <property type="entry name" value="PCI_dom"/>
</dbReference>
<dbReference type="GO" id="GO:0003723">
    <property type="term" value="F:RNA binding"/>
    <property type="evidence" value="ECO:0007669"/>
    <property type="project" value="UniProtKB-UniRule"/>
</dbReference>
<sequence>MPDRYSPQSRDILLQYLENQLENGTNDILANLAILKLFQLNPSDFSLDTAVLILIKALTATPFPDFHLCISLLGEAPVRTLSIHDTTQASTGKITEPIIVRLSTLSELLFQTKFVQFWNLYSSDEYKDVRSYTSKVAHFEDDIRKVALYSVKGAFRTISESRLSGYLHLEGEALARFIENQREEGWSLANGTVAVPPNPDNEVKSTVVREEVSLERCRRRI</sequence>
<dbReference type="PANTHER" id="PTHR13022">
    <property type="entry name" value="EUKARYOTIC TRANSLATION INITIATION FACTOR 3 SUBUNIT 11"/>
    <property type="match status" value="1"/>
</dbReference>
<dbReference type="GO" id="GO:0016282">
    <property type="term" value="C:eukaryotic 43S preinitiation complex"/>
    <property type="evidence" value="ECO:0007669"/>
    <property type="project" value="UniProtKB-UniRule"/>
</dbReference>
<dbReference type="STRING" id="425265.A8PZL8"/>
<dbReference type="Pfam" id="PF10075">
    <property type="entry name" value="CSN8_PSD8_EIF3K"/>
    <property type="match status" value="1"/>
</dbReference>
<dbReference type="GO" id="GO:0005852">
    <property type="term" value="C:eukaryotic translation initiation factor 3 complex"/>
    <property type="evidence" value="ECO:0007669"/>
    <property type="project" value="UniProtKB-UniRule"/>
</dbReference>
<dbReference type="GO" id="GO:0033290">
    <property type="term" value="C:eukaryotic 48S preinitiation complex"/>
    <property type="evidence" value="ECO:0007669"/>
    <property type="project" value="UniProtKB-UniRule"/>
</dbReference>
<dbReference type="GO" id="GO:0003743">
    <property type="term" value="F:translation initiation factor activity"/>
    <property type="evidence" value="ECO:0007669"/>
    <property type="project" value="UniProtKB-UniRule"/>
</dbReference>
<dbReference type="Gene3D" id="1.10.10.10">
    <property type="entry name" value="Winged helix-like DNA-binding domain superfamily/Winged helix DNA-binding domain"/>
    <property type="match status" value="1"/>
</dbReference>
<keyword evidence="7" id="KW-1185">Reference proteome</keyword>
<gene>
    <name evidence="6" type="ORF">MGL_1930</name>
</gene>
<dbReference type="InterPro" id="IPR016020">
    <property type="entry name" value="Transl_init_fac_sub12_N_euk"/>
</dbReference>
<proteinExistence type="inferred from homology"/>
<dbReference type="RefSeq" id="XP_001730931.1">
    <property type="nucleotide sequence ID" value="XM_001730879.1"/>
</dbReference>
<evidence type="ECO:0000259" key="5">
    <source>
        <dbReference type="PROSITE" id="PS50250"/>
    </source>
</evidence>
<accession>A8PZL8</accession>
<dbReference type="VEuPathDB" id="FungiDB:MGL_1930"/>
<comment type="caution">
    <text evidence="6">The sequence shown here is derived from an EMBL/GenBank/DDBJ whole genome shotgun (WGS) entry which is preliminary data.</text>
</comment>
<evidence type="ECO:0000313" key="6">
    <source>
        <dbReference type="EMBL" id="EDP43717.1"/>
    </source>
</evidence>
<evidence type="ECO:0000256" key="3">
    <source>
        <dbReference type="ARBA" id="ARBA00022917"/>
    </source>
</evidence>
<reference evidence="6 7" key="1">
    <citation type="journal article" date="2007" name="Proc. Natl. Acad. Sci. U.S.A.">
        <title>Dandruff-associated Malassezia genomes reveal convergent and divergent virulence traits shared with plant and human fungal pathogens.</title>
        <authorList>
            <person name="Xu J."/>
            <person name="Saunders C.W."/>
            <person name="Hu P."/>
            <person name="Grant R.A."/>
            <person name="Boekhout T."/>
            <person name="Kuramae E.E."/>
            <person name="Kronstad J.W."/>
            <person name="Deangelis Y.M."/>
            <person name="Reeder N.L."/>
            <person name="Johnstone K.R."/>
            <person name="Leland M."/>
            <person name="Fieno A.M."/>
            <person name="Begley W.M."/>
            <person name="Sun Y."/>
            <person name="Lacey M.P."/>
            <person name="Chaudhary T."/>
            <person name="Keough T."/>
            <person name="Chu L."/>
            <person name="Sears R."/>
            <person name="Yuan B."/>
            <person name="Dawson T.L.Jr."/>
        </authorList>
    </citation>
    <scope>NUCLEOTIDE SEQUENCE [LARGE SCALE GENOMIC DNA]</scope>
    <source>
        <strain evidence="7">ATCC MYA-4612 / CBS 7966</strain>
    </source>
</reference>
<dbReference type="InterPro" id="IPR036388">
    <property type="entry name" value="WH-like_DNA-bd_sf"/>
</dbReference>
<evidence type="ECO:0000256" key="4">
    <source>
        <dbReference type="HAMAP-Rule" id="MF_03010"/>
    </source>
</evidence>
<name>A8PZL8_MALGO</name>
<comment type="subunit">
    <text evidence="4">Component of the eukaryotic translation initiation factor 3 (eIF-3) complex.</text>
</comment>
<dbReference type="SUPFAM" id="SSF48371">
    <property type="entry name" value="ARM repeat"/>
    <property type="match status" value="1"/>
</dbReference>
<keyword evidence="2 4" id="KW-0396">Initiation factor</keyword>
<dbReference type="Proteomes" id="UP000008837">
    <property type="component" value="Unassembled WGS sequence"/>
</dbReference>
<evidence type="ECO:0000256" key="1">
    <source>
        <dbReference type="ARBA" id="ARBA00022490"/>
    </source>
</evidence>
<protein>
    <recommendedName>
        <fullName evidence="4">Eukaryotic translation initiation factor 3 subunit K</fullName>
        <shortName evidence="4">eIF3k</shortName>
    </recommendedName>
    <alternativeName>
        <fullName evidence="4">eIF-3 p25</fullName>
    </alternativeName>
</protein>